<dbReference type="PANTHER" id="PTHR46401">
    <property type="entry name" value="GLYCOSYLTRANSFERASE WBBK-RELATED"/>
    <property type="match status" value="1"/>
</dbReference>
<proteinExistence type="predicted"/>
<dbReference type="Gene3D" id="3.40.50.2000">
    <property type="entry name" value="Glycogen Phosphorylase B"/>
    <property type="match status" value="2"/>
</dbReference>
<dbReference type="EMBL" id="JAGSXH010000173">
    <property type="protein sequence ID" value="MBS2966635.1"/>
    <property type="molecule type" value="Genomic_DNA"/>
</dbReference>
<sequence>MGRYMRCAASALERYADPGLRIDVLRKTGTPRYTDAEDTELLAAARASGAASIHALDYRIPISGLDLPVIATVHDVMRIVRPQHCDSDEQFARRFGRAVLDELNVRTARLRGLAQLPPGRMREPESLYEEHYGRMLMYTCARAAAVVTPTRTVADQLRAAVGPVGRIVVSPWGIDHDTLDDVAAGAQPETLPRGLPQRFLLYVGQAKPHKGLPALVSAYQMSGAGKAGVKLACVGRDFEPGKSAVAALEQQLGANAVCLGSTDDTALNALYARATALVHLAEHEGFGFPPLEALAAGCAVIASDIPVLRETLGEHATFVDHNDPRDAAQAINTLLSAAPDESVRDRRRDYAATFTWKRHAADLLALHREL</sequence>
<protein>
    <submittedName>
        <fullName evidence="3">Glycosyltransferase family 4 protein</fullName>
    </submittedName>
</protein>
<dbReference type="SUPFAM" id="SSF53756">
    <property type="entry name" value="UDP-Glycosyltransferase/glycogen phosphorylase"/>
    <property type="match status" value="1"/>
</dbReference>
<evidence type="ECO:0000313" key="3">
    <source>
        <dbReference type="EMBL" id="MBS2966635.1"/>
    </source>
</evidence>
<feature type="domain" description="Glycosyl transferase family 1" evidence="2">
    <location>
        <begin position="196"/>
        <end position="342"/>
    </location>
</feature>
<keyword evidence="1" id="KW-0808">Transferase</keyword>
<dbReference type="PANTHER" id="PTHR46401:SF8">
    <property type="entry name" value="BLL6006 PROTEIN"/>
    <property type="match status" value="1"/>
</dbReference>
<dbReference type="Proteomes" id="UP000677913">
    <property type="component" value="Unassembled WGS sequence"/>
</dbReference>
<evidence type="ECO:0000259" key="2">
    <source>
        <dbReference type="Pfam" id="PF00534"/>
    </source>
</evidence>
<dbReference type="AlphaFoldDB" id="A0A8J7WTU8"/>
<dbReference type="InterPro" id="IPR001296">
    <property type="entry name" value="Glyco_trans_1"/>
</dbReference>
<evidence type="ECO:0000256" key="1">
    <source>
        <dbReference type="ARBA" id="ARBA00022679"/>
    </source>
</evidence>
<name>A0A8J7WTU8_9ACTN</name>
<reference evidence="3" key="1">
    <citation type="submission" date="2021-04" db="EMBL/GenBank/DDBJ databases">
        <title>Genome based classification of Actinospica acidithermotolerans sp. nov., an actinobacterium isolated from an Indonesian hot spring.</title>
        <authorList>
            <person name="Kusuma A.B."/>
            <person name="Putra K.E."/>
            <person name="Nafisah S."/>
            <person name="Loh J."/>
            <person name="Nouioui I."/>
            <person name="Goodfellow M."/>
        </authorList>
    </citation>
    <scope>NUCLEOTIDE SEQUENCE</scope>
    <source>
        <strain evidence="3">DSM 45618</strain>
    </source>
</reference>
<dbReference type="CDD" id="cd03809">
    <property type="entry name" value="GT4_MtfB-like"/>
    <property type="match status" value="1"/>
</dbReference>
<accession>A0A8J7WTU8</accession>
<gene>
    <name evidence="3" type="ORF">KGA66_26600</name>
</gene>
<dbReference type="Pfam" id="PF00534">
    <property type="entry name" value="Glycos_transf_1"/>
    <property type="match status" value="1"/>
</dbReference>
<dbReference type="RefSeq" id="WP_211471903.1">
    <property type="nucleotide sequence ID" value="NZ_JAGSXH010000173.1"/>
</dbReference>
<dbReference type="GO" id="GO:0016757">
    <property type="term" value="F:glycosyltransferase activity"/>
    <property type="evidence" value="ECO:0007669"/>
    <property type="project" value="InterPro"/>
</dbReference>
<keyword evidence="4" id="KW-1185">Reference proteome</keyword>
<comment type="caution">
    <text evidence="3">The sequence shown here is derived from an EMBL/GenBank/DDBJ whole genome shotgun (WGS) entry which is preliminary data.</text>
</comment>
<organism evidence="3 4">
    <name type="scientific">Actinocrinis puniceicyclus</name>
    <dbReference type="NCBI Taxonomy" id="977794"/>
    <lineage>
        <taxon>Bacteria</taxon>
        <taxon>Bacillati</taxon>
        <taxon>Actinomycetota</taxon>
        <taxon>Actinomycetes</taxon>
        <taxon>Catenulisporales</taxon>
        <taxon>Actinospicaceae</taxon>
        <taxon>Actinocrinis</taxon>
    </lineage>
</organism>
<evidence type="ECO:0000313" key="4">
    <source>
        <dbReference type="Proteomes" id="UP000677913"/>
    </source>
</evidence>